<dbReference type="InterPro" id="IPR009057">
    <property type="entry name" value="Homeodomain-like_sf"/>
</dbReference>
<name>A0A9W6YHW7_9STRA</name>
<feature type="region of interest" description="Disordered" evidence="1">
    <location>
        <begin position="77"/>
        <end position="120"/>
    </location>
</feature>
<dbReference type="InterPro" id="IPR010561">
    <property type="entry name" value="LIN-9/ALY1"/>
</dbReference>
<dbReference type="GO" id="GO:0051726">
    <property type="term" value="P:regulation of cell cycle"/>
    <property type="evidence" value="ECO:0007669"/>
    <property type="project" value="TreeGrafter"/>
</dbReference>
<gene>
    <name evidence="2" type="ORF">Plil01_001807600</name>
</gene>
<dbReference type="AlphaFoldDB" id="A0A9W6YHW7"/>
<dbReference type="PANTHER" id="PTHR21689:SF2">
    <property type="entry name" value="PROTEIN LIN-9 HOMOLOG"/>
    <property type="match status" value="1"/>
</dbReference>
<dbReference type="GO" id="GO:0017053">
    <property type="term" value="C:transcription repressor complex"/>
    <property type="evidence" value="ECO:0007669"/>
    <property type="project" value="InterPro"/>
</dbReference>
<keyword evidence="3" id="KW-1185">Reference proteome</keyword>
<evidence type="ECO:0000313" key="3">
    <source>
        <dbReference type="Proteomes" id="UP001165083"/>
    </source>
</evidence>
<reference evidence="2" key="1">
    <citation type="submission" date="2023-04" db="EMBL/GenBank/DDBJ databases">
        <title>Phytophthora lilii NBRC 32176.</title>
        <authorList>
            <person name="Ichikawa N."/>
            <person name="Sato H."/>
            <person name="Tonouchi N."/>
        </authorList>
    </citation>
    <scope>NUCLEOTIDE SEQUENCE</scope>
    <source>
        <strain evidence="2">NBRC 32176</strain>
    </source>
</reference>
<dbReference type="GO" id="GO:0006357">
    <property type="term" value="P:regulation of transcription by RNA polymerase II"/>
    <property type="evidence" value="ECO:0007669"/>
    <property type="project" value="TreeGrafter"/>
</dbReference>
<dbReference type="EMBL" id="BSXW01012465">
    <property type="protein sequence ID" value="GMF65405.1"/>
    <property type="molecule type" value="Genomic_DNA"/>
</dbReference>
<feature type="region of interest" description="Disordered" evidence="1">
    <location>
        <begin position="142"/>
        <end position="181"/>
    </location>
</feature>
<dbReference type="Proteomes" id="UP001165083">
    <property type="component" value="Unassembled WGS sequence"/>
</dbReference>
<accession>A0A9W6YHW7</accession>
<proteinExistence type="predicted"/>
<organism evidence="2 3">
    <name type="scientific">Phytophthora lilii</name>
    <dbReference type="NCBI Taxonomy" id="2077276"/>
    <lineage>
        <taxon>Eukaryota</taxon>
        <taxon>Sar</taxon>
        <taxon>Stramenopiles</taxon>
        <taxon>Oomycota</taxon>
        <taxon>Peronosporomycetes</taxon>
        <taxon>Peronosporales</taxon>
        <taxon>Peronosporaceae</taxon>
        <taxon>Phytophthora</taxon>
    </lineage>
</organism>
<evidence type="ECO:0000313" key="2">
    <source>
        <dbReference type="EMBL" id="GMF65405.1"/>
    </source>
</evidence>
<sequence>MSALGPRWSLKELRTFYILLKAHGQQWERLEERLPQRSGAMVRALFEMHRGYLSLPEASVEGFCAVMMDHYEALQQRAAANQRPRQDGGQDQDVDMEQDQVVKREAAPPQDGRSRKKRRLEKLLATEQLATLRIRAGENGHLTVSVDKRTPADAGSGKTAGRKSRTPQRARAWLPREEESDSTGLSKVRGARFDLPWCHWFYSYVDVDFFHHNEFIECLSGMGLGKVRDAWVCRGWRGGVIDACWSCFDRLQRQLDRSGPRCGPLWDGRGA</sequence>
<feature type="compositionally biased region" description="Low complexity" evidence="1">
    <location>
        <begin position="77"/>
        <end position="89"/>
    </location>
</feature>
<dbReference type="SUPFAM" id="SSF46689">
    <property type="entry name" value="Homeodomain-like"/>
    <property type="match status" value="1"/>
</dbReference>
<dbReference type="PANTHER" id="PTHR21689">
    <property type="entry name" value="LIN-9"/>
    <property type="match status" value="1"/>
</dbReference>
<dbReference type="OrthoDB" id="2339771at2759"/>
<dbReference type="GO" id="GO:0006351">
    <property type="term" value="P:DNA-templated transcription"/>
    <property type="evidence" value="ECO:0007669"/>
    <property type="project" value="InterPro"/>
</dbReference>
<comment type="caution">
    <text evidence="2">The sequence shown here is derived from an EMBL/GenBank/DDBJ whole genome shotgun (WGS) entry which is preliminary data.</text>
</comment>
<dbReference type="GO" id="GO:0003677">
    <property type="term" value="F:DNA binding"/>
    <property type="evidence" value="ECO:0007669"/>
    <property type="project" value="TreeGrafter"/>
</dbReference>
<dbReference type="GO" id="GO:0005654">
    <property type="term" value="C:nucleoplasm"/>
    <property type="evidence" value="ECO:0007669"/>
    <property type="project" value="TreeGrafter"/>
</dbReference>
<evidence type="ECO:0000256" key="1">
    <source>
        <dbReference type="SAM" id="MobiDB-lite"/>
    </source>
</evidence>
<protein>
    <submittedName>
        <fullName evidence="2">Unnamed protein product</fullName>
    </submittedName>
</protein>